<sequence length="122" mass="12937">MTSTPLPLLSSSGWNLWTWVPPSPYRDGHLATTNLALRVAQIESRRGRRGPGGSDQGAARPTSSRRLRSRGAANELSGPTPLFLRRTISPSSPSDGASMQTELDGSNDSSAGTKMQSEGAED</sequence>
<evidence type="ECO:0000313" key="3">
    <source>
        <dbReference type="Proteomes" id="UP000000763"/>
    </source>
</evidence>
<reference evidence="3" key="2">
    <citation type="journal article" date="2008" name="Nucleic Acids Res.">
        <title>The rice annotation project database (RAP-DB): 2008 update.</title>
        <authorList>
            <consortium name="The rice annotation project (RAP)"/>
        </authorList>
    </citation>
    <scope>GENOME REANNOTATION</scope>
    <source>
        <strain evidence="3">cv. Nipponbare</strain>
    </source>
</reference>
<proteinExistence type="predicted"/>
<feature type="compositionally biased region" description="Polar residues" evidence="1">
    <location>
        <begin position="88"/>
        <end position="116"/>
    </location>
</feature>
<dbReference type="Proteomes" id="UP000000763">
    <property type="component" value="Chromosome 2"/>
</dbReference>
<accession>Q6KAC0</accession>
<name>Q6KAC0_ORYSJ</name>
<organism evidence="2 3">
    <name type="scientific">Oryza sativa subsp. japonica</name>
    <name type="common">Rice</name>
    <dbReference type="NCBI Taxonomy" id="39947"/>
    <lineage>
        <taxon>Eukaryota</taxon>
        <taxon>Viridiplantae</taxon>
        <taxon>Streptophyta</taxon>
        <taxon>Embryophyta</taxon>
        <taxon>Tracheophyta</taxon>
        <taxon>Spermatophyta</taxon>
        <taxon>Magnoliopsida</taxon>
        <taxon>Liliopsida</taxon>
        <taxon>Poales</taxon>
        <taxon>Poaceae</taxon>
        <taxon>BOP clade</taxon>
        <taxon>Oryzoideae</taxon>
        <taxon>Oryzeae</taxon>
        <taxon>Oryzinae</taxon>
        <taxon>Oryza</taxon>
        <taxon>Oryza sativa</taxon>
    </lineage>
</organism>
<evidence type="ECO:0000256" key="1">
    <source>
        <dbReference type="SAM" id="MobiDB-lite"/>
    </source>
</evidence>
<protein>
    <submittedName>
        <fullName evidence="2">Uncharacterized protein</fullName>
    </submittedName>
</protein>
<gene>
    <name evidence="2" type="primary">OJ1057_D08.28</name>
</gene>
<dbReference type="EMBL" id="AP003988">
    <property type="protein sequence ID" value="BAD21481.1"/>
    <property type="molecule type" value="Genomic_DNA"/>
</dbReference>
<evidence type="ECO:0000313" key="2">
    <source>
        <dbReference type="EMBL" id="BAD21481.1"/>
    </source>
</evidence>
<reference evidence="3" key="1">
    <citation type="journal article" date="2005" name="Nature">
        <title>The map-based sequence of the rice genome.</title>
        <authorList>
            <consortium name="International rice genome sequencing project (IRGSP)"/>
            <person name="Matsumoto T."/>
            <person name="Wu J."/>
            <person name="Kanamori H."/>
            <person name="Katayose Y."/>
            <person name="Fujisawa M."/>
            <person name="Namiki N."/>
            <person name="Mizuno H."/>
            <person name="Yamamoto K."/>
            <person name="Antonio B.A."/>
            <person name="Baba T."/>
            <person name="Sakata K."/>
            <person name="Nagamura Y."/>
            <person name="Aoki H."/>
            <person name="Arikawa K."/>
            <person name="Arita K."/>
            <person name="Bito T."/>
            <person name="Chiden Y."/>
            <person name="Fujitsuka N."/>
            <person name="Fukunaka R."/>
            <person name="Hamada M."/>
            <person name="Harada C."/>
            <person name="Hayashi A."/>
            <person name="Hijishita S."/>
            <person name="Honda M."/>
            <person name="Hosokawa S."/>
            <person name="Ichikawa Y."/>
            <person name="Idonuma A."/>
            <person name="Iijima M."/>
            <person name="Ikeda M."/>
            <person name="Ikeno M."/>
            <person name="Ito K."/>
            <person name="Ito S."/>
            <person name="Ito T."/>
            <person name="Ito Y."/>
            <person name="Ito Y."/>
            <person name="Iwabuchi A."/>
            <person name="Kamiya K."/>
            <person name="Karasawa W."/>
            <person name="Kurita K."/>
            <person name="Katagiri S."/>
            <person name="Kikuta A."/>
            <person name="Kobayashi H."/>
            <person name="Kobayashi N."/>
            <person name="Machita K."/>
            <person name="Maehara T."/>
            <person name="Masukawa M."/>
            <person name="Mizubayashi T."/>
            <person name="Mukai Y."/>
            <person name="Nagasaki H."/>
            <person name="Nagata Y."/>
            <person name="Naito S."/>
            <person name="Nakashima M."/>
            <person name="Nakama Y."/>
            <person name="Nakamichi Y."/>
            <person name="Nakamura M."/>
            <person name="Meguro A."/>
            <person name="Negishi M."/>
            <person name="Ohta I."/>
            <person name="Ohta T."/>
            <person name="Okamoto M."/>
            <person name="Ono N."/>
            <person name="Saji S."/>
            <person name="Sakaguchi M."/>
            <person name="Sakai K."/>
            <person name="Shibata M."/>
            <person name="Shimokawa T."/>
            <person name="Song J."/>
            <person name="Takazaki Y."/>
            <person name="Terasawa K."/>
            <person name="Tsugane M."/>
            <person name="Tsuji K."/>
            <person name="Ueda S."/>
            <person name="Waki K."/>
            <person name="Yamagata H."/>
            <person name="Yamamoto M."/>
            <person name="Yamamoto S."/>
            <person name="Yamane H."/>
            <person name="Yoshiki S."/>
            <person name="Yoshihara R."/>
            <person name="Yukawa K."/>
            <person name="Zhong H."/>
            <person name="Yano M."/>
            <person name="Yuan Q."/>
            <person name="Ouyang S."/>
            <person name="Liu J."/>
            <person name="Jones K.M."/>
            <person name="Gansberger K."/>
            <person name="Moffat K."/>
            <person name="Hill J."/>
            <person name="Bera J."/>
            <person name="Fadrosh D."/>
            <person name="Jin S."/>
            <person name="Johri S."/>
            <person name="Kim M."/>
            <person name="Overton L."/>
            <person name="Reardon M."/>
            <person name="Tsitrin T."/>
            <person name="Vuong H."/>
            <person name="Weaver B."/>
            <person name="Ciecko A."/>
            <person name="Tallon L."/>
            <person name="Jackson J."/>
            <person name="Pai G."/>
            <person name="Aken S.V."/>
            <person name="Utterback T."/>
            <person name="Reidmuller S."/>
            <person name="Feldblyum T."/>
            <person name="Hsiao J."/>
            <person name="Zismann V."/>
            <person name="Iobst S."/>
            <person name="de Vazeille A.R."/>
            <person name="Buell C.R."/>
            <person name="Ying K."/>
            <person name="Li Y."/>
            <person name="Lu T."/>
            <person name="Huang Y."/>
            <person name="Zhao Q."/>
            <person name="Feng Q."/>
            <person name="Zhang L."/>
            <person name="Zhu J."/>
            <person name="Weng Q."/>
            <person name="Mu J."/>
            <person name="Lu Y."/>
            <person name="Fan D."/>
            <person name="Liu Y."/>
            <person name="Guan J."/>
            <person name="Zhang Y."/>
            <person name="Yu S."/>
            <person name="Liu X."/>
            <person name="Zhang Y."/>
            <person name="Hong G."/>
            <person name="Han B."/>
            <person name="Choisne N."/>
            <person name="Demange N."/>
            <person name="Orjeda G."/>
            <person name="Samain S."/>
            <person name="Cattolico L."/>
            <person name="Pelletier E."/>
            <person name="Couloux A."/>
            <person name="Segurens B."/>
            <person name="Wincker P."/>
            <person name="D'Hont A."/>
            <person name="Scarpelli C."/>
            <person name="Weissenbach J."/>
            <person name="Salanoubat M."/>
            <person name="Quetier F."/>
            <person name="Yu Y."/>
            <person name="Kim H.R."/>
            <person name="Rambo T."/>
            <person name="Currie J."/>
            <person name="Collura K."/>
            <person name="Luo M."/>
            <person name="Yang T."/>
            <person name="Ammiraju J.S.S."/>
            <person name="Engler F."/>
            <person name="Soderlund C."/>
            <person name="Wing R.A."/>
            <person name="Palmer L.E."/>
            <person name="de la Bastide M."/>
            <person name="Spiegel L."/>
            <person name="Nascimento L."/>
            <person name="Zutavern T."/>
            <person name="O'Shaughnessy A."/>
            <person name="Dike S."/>
            <person name="Dedhia N."/>
            <person name="Preston R."/>
            <person name="Balija V."/>
            <person name="McCombie W.R."/>
            <person name="Chow T."/>
            <person name="Chen H."/>
            <person name="Chung M."/>
            <person name="Chen C."/>
            <person name="Shaw J."/>
            <person name="Wu H."/>
            <person name="Hsiao K."/>
            <person name="Chao Y."/>
            <person name="Chu M."/>
            <person name="Cheng C."/>
            <person name="Hour A."/>
            <person name="Lee P."/>
            <person name="Lin S."/>
            <person name="Lin Y."/>
            <person name="Liou J."/>
            <person name="Liu S."/>
            <person name="Hsing Y."/>
            <person name="Raghuvanshi S."/>
            <person name="Mohanty A."/>
            <person name="Bharti A.K."/>
            <person name="Gaur A."/>
            <person name="Gupta V."/>
            <person name="Kumar D."/>
            <person name="Ravi V."/>
            <person name="Vij S."/>
            <person name="Kapur A."/>
            <person name="Khurana P."/>
            <person name="Khurana P."/>
            <person name="Khurana J.P."/>
            <person name="Tyagi A.K."/>
            <person name="Gaikwad K."/>
            <person name="Singh A."/>
            <person name="Dalal V."/>
            <person name="Srivastava S."/>
            <person name="Dixit A."/>
            <person name="Pal A.K."/>
            <person name="Ghazi I.A."/>
            <person name="Yadav M."/>
            <person name="Pandit A."/>
            <person name="Bhargava A."/>
            <person name="Sureshbabu K."/>
            <person name="Batra K."/>
            <person name="Sharma T.R."/>
            <person name="Mohapatra T."/>
            <person name="Singh N.K."/>
            <person name="Messing J."/>
            <person name="Nelson A.B."/>
            <person name="Fuks G."/>
            <person name="Kavchok S."/>
            <person name="Keizer G."/>
            <person name="Linton E."/>
            <person name="Llaca V."/>
            <person name="Song R."/>
            <person name="Tanyolac B."/>
            <person name="Young S."/>
            <person name="Ho-Il K."/>
            <person name="Hahn J.H."/>
            <person name="Sangsakoo G."/>
            <person name="Vanavichit A."/>
            <person name="de Mattos Luiz.A.T."/>
            <person name="Zimmer P.D."/>
            <person name="Malone G."/>
            <person name="Dellagostin O."/>
            <person name="de Oliveira A.C."/>
            <person name="Bevan M."/>
            <person name="Bancroft I."/>
            <person name="Minx P."/>
            <person name="Cordum H."/>
            <person name="Wilson R."/>
            <person name="Cheng Z."/>
            <person name="Jin W."/>
            <person name="Jiang J."/>
            <person name="Leong S.A."/>
            <person name="Iwama H."/>
            <person name="Gojobori T."/>
            <person name="Itoh T."/>
            <person name="Niimura Y."/>
            <person name="Fujii Y."/>
            <person name="Habara T."/>
            <person name="Sakai H."/>
            <person name="Sato Y."/>
            <person name="Wilson G."/>
            <person name="Kumar K."/>
            <person name="McCouch S."/>
            <person name="Juretic N."/>
            <person name="Hoen D."/>
            <person name="Wright S."/>
            <person name="Bruskiewich R."/>
            <person name="Bureau T."/>
            <person name="Miyao A."/>
            <person name="Hirochika H."/>
            <person name="Nishikawa T."/>
            <person name="Kadowaki K."/>
            <person name="Sugiura M."/>
            <person name="Burr B."/>
            <person name="Sasaki T."/>
        </authorList>
    </citation>
    <scope>NUCLEOTIDE SEQUENCE [LARGE SCALE GENOMIC DNA]</scope>
    <source>
        <strain evidence="3">cv. Nipponbare</strain>
    </source>
</reference>
<dbReference type="AlphaFoldDB" id="Q6KAC0"/>
<feature type="region of interest" description="Disordered" evidence="1">
    <location>
        <begin position="42"/>
        <end position="122"/>
    </location>
</feature>